<protein>
    <submittedName>
        <fullName evidence="7">Cobalamin B12-binding domain protein</fullName>
    </submittedName>
</protein>
<name>A4J5E3_DESRM</name>
<evidence type="ECO:0000256" key="5">
    <source>
        <dbReference type="ARBA" id="ARBA00023285"/>
    </source>
</evidence>
<keyword evidence="2" id="KW-0846">Cobalamin</keyword>
<evidence type="ECO:0000256" key="4">
    <source>
        <dbReference type="ARBA" id="ARBA00023235"/>
    </source>
</evidence>
<keyword evidence="4" id="KW-0413">Isomerase</keyword>
<dbReference type="GO" id="GO:0031419">
    <property type="term" value="F:cobalamin binding"/>
    <property type="evidence" value="ECO:0007669"/>
    <property type="project" value="UniProtKB-KW"/>
</dbReference>
<dbReference type="PROSITE" id="PS51332">
    <property type="entry name" value="B12_BINDING"/>
    <property type="match status" value="1"/>
</dbReference>
<dbReference type="NCBIfam" id="TIGR00640">
    <property type="entry name" value="acid_CoA_mut_C"/>
    <property type="match status" value="1"/>
</dbReference>
<dbReference type="InterPro" id="IPR006158">
    <property type="entry name" value="Cobalamin-bd"/>
</dbReference>
<dbReference type="PANTHER" id="PTHR48101:SF1">
    <property type="entry name" value="METHYLMALONYL-COA MUTASE, LARGE SUBUNIT"/>
    <property type="match status" value="1"/>
</dbReference>
<dbReference type="Pfam" id="PF02310">
    <property type="entry name" value="B12-binding"/>
    <property type="match status" value="1"/>
</dbReference>
<feature type="domain" description="B12-binding" evidence="6">
    <location>
        <begin position="5"/>
        <end position="135"/>
    </location>
</feature>
<dbReference type="KEGG" id="drm:Dred_1771"/>
<dbReference type="EMBL" id="CP000612">
    <property type="protein sequence ID" value="ABO50296.1"/>
    <property type="molecule type" value="Genomic_DNA"/>
</dbReference>
<evidence type="ECO:0000259" key="6">
    <source>
        <dbReference type="PROSITE" id="PS51332"/>
    </source>
</evidence>
<dbReference type="eggNOG" id="COG2185">
    <property type="taxonomic scope" value="Bacteria"/>
</dbReference>
<dbReference type="Gene3D" id="3.40.50.280">
    <property type="entry name" value="Cobalamin-binding domain"/>
    <property type="match status" value="1"/>
</dbReference>
<dbReference type="PANTHER" id="PTHR48101">
    <property type="entry name" value="METHYLMALONYL-COA MUTASE, MITOCHONDRIAL-RELATED"/>
    <property type="match status" value="1"/>
</dbReference>
<keyword evidence="8" id="KW-1185">Reference proteome</keyword>
<sequence length="148" mass="16424">MDNQGIKVLLAKVGLDNQDKEIRLLARSLKNQGGIKVIYTGLYCTLEEIVQSALQEKVDLVGVSVHNGSHNEIFPRLRGLLDAKKASDILVFGGGMIPEKHRQELKASGVVDEIFGPSTSISIIVDWIYKQWLPRRKKGILNLSSMVD</sequence>
<evidence type="ECO:0000256" key="1">
    <source>
        <dbReference type="ARBA" id="ARBA00001922"/>
    </source>
</evidence>
<organism evidence="7 8">
    <name type="scientific">Desulforamulus reducens (strain ATCC BAA-1160 / DSM 100696 / MI-1)</name>
    <name type="common">Desulfotomaculum reducens</name>
    <dbReference type="NCBI Taxonomy" id="349161"/>
    <lineage>
        <taxon>Bacteria</taxon>
        <taxon>Bacillati</taxon>
        <taxon>Bacillota</taxon>
        <taxon>Clostridia</taxon>
        <taxon>Eubacteriales</taxon>
        <taxon>Peptococcaceae</taxon>
        <taxon>Desulforamulus</taxon>
    </lineage>
</organism>
<evidence type="ECO:0000256" key="3">
    <source>
        <dbReference type="ARBA" id="ARBA00022723"/>
    </source>
</evidence>
<keyword evidence="5" id="KW-0170">Cobalt</keyword>
<dbReference type="SUPFAM" id="SSF52242">
    <property type="entry name" value="Cobalamin (vitamin B12)-binding domain"/>
    <property type="match status" value="1"/>
</dbReference>
<gene>
    <name evidence="7" type="ordered locus">Dred_1771</name>
</gene>
<comment type="cofactor">
    <cofactor evidence="1">
        <name>adenosylcob(III)alamin</name>
        <dbReference type="ChEBI" id="CHEBI:18408"/>
    </cofactor>
</comment>
<accession>A4J5E3</accession>
<dbReference type="RefSeq" id="WP_011878110.1">
    <property type="nucleotide sequence ID" value="NC_009253.1"/>
</dbReference>
<dbReference type="HOGENOM" id="CLU_128233_0_0_9"/>
<dbReference type="AlphaFoldDB" id="A4J5E3"/>
<dbReference type="GO" id="GO:0046872">
    <property type="term" value="F:metal ion binding"/>
    <property type="evidence" value="ECO:0007669"/>
    <property type="project" value="UniProtKB-KW"/>
</dbReference>
<dbReference type="STRING" id="349161.Dred_1771"/>
<evidence type="ECO:0000313" key="8">
    <source>
        <dbReference type="Proteomes" id="UP000001556"/>
    </source>
</evidence>
<dbReference type="InterPro" id="IPR006159">
    <property type="entry name" value="Acid_CoA_mut_C"/>
</dbReference>
<dbReference type="InterPro" id="IPR036724">
    <property type="entry name" value="Cobalamin-bd_sf"/>
</dbReference>
<dbReference type="OrthoDB" id="1807022at2"/>
<dbReference type="Proteomes" id="UP000001556">
    <property type="component" value="Chromosome"/>
</dbReference>
<keyword evidence="3" id="KW-0479">Metal-binding</keyword>
<proteinExistence type="predicted"/>
<dbReference type="GO" id="GO:0016853">
    <property type="term" value="F:isomerase activity"/>
    <property type="evidence" value="ECO:0007669"/>
    <property type="project" value="UniProtKB-KW"/>
</dbReference>
<reference evidence="7 8" key="1">
    <citation type="submission" date="2007-03" db="EMBL/GenBank/DDBJ databases">
        <title>Complete sequence of Desulfotomaculum reducens MI-1.</title>
        <authorList>
            <consortium name="US DOE Joint Genome Institute"/>
            <person name="Copeland A."/>
            <person name="Lucas S."/>
            <person name="Lapidus A."/>
            <person name="Barry K."/>
            <person name="Detter J.C."/>
            <person name="Glavina del Rio T."/>
            <person name="Hammon N."/>
            <person name="Israni S."/>
            <person name="Dalin E."/>
            <person name="Tice H."/>
            <person name="Pitluck S."/>
            <person name="Sims D."/>
            <person name="Brettin T."/>
            <person name="Bruce D."/>
            <person name="Han C."/>
            <person name="Tapia R."/>
            <person name="Schmutz J."/>
            <person name="Larimer F."/>
            <person name="Land M."/>
            <person name="Hauser L."/>
            <person name="Kyrpides N."/>
            <person name="Kim E."/>
            <person name="Tebo B.M."/>
            <person name="Richardson P."/>
        </authorList>
    </citation>
    <scope>NUCLEOTIDE SEQUENCE [LARGE SCALE GENOMIC DNA]</scope>
    <source>
        <strain evidence="7 8">MI-1</strain>
    </source>
</reference>
<evidence type="ECO:0000313" key="7">
    <source>
        <dbReference type="EMBL" id="ABO50296.1"/>
    </source>
</evidence>
<evidence type="ECO:0000256" key="2">
    <source>
        <dbReference type="ARBA" id="ARBA00022628"/>
    </source>
</evidence>